<dbReference type="Pfam" id="PF01032">
    <property type="entry name" value="FecCD"/>
    <property type="match status" value="1"/>
</dbReference>
<keyword evidence="7 8" id="KW-0472">Membrane</keyword>
<feature type="transmembrane region" description="Helical" evidence="8">
    <location>
        <begin position="278"/>
        <end position="300"/>
    </location>
</feature>
<dbReference type="Gene3D" id="1.10.3470.10">
    <property type="entry name" value="ABC transporter involved in vitamin B12 uptake, BtuC"/>
    <property type="match status" value="1"/>
</dbReference>
<evidence type="ECO:0000313" key="9">
    <source>
        <dbReference type="EMBL" id="KIQ69236.1"/>
    </source>
</evidence>
<sequence>MSVAVALRPAPSPRLVAAGLVLACAALLVAGLMSGDYALSPAEVLDTLAGDPPAPMAATVVWEFRLPRALVAFLVGAFLALSGALLQSLTRNPLADPGLVGISQGAALAVVAGAVLAPGLATGARPLLALGGALAVAGLVLSLSRSSRDGETLRFVLIGIGLSAMIAAVTRAFLTYGTLGSAMSSLGWLAGSLHAASWVELRWLSLAALALLPALVLAVRPLSALRFGTEVATALGLRARPARAALVALAVALAGVSVAAAGPLAFVGLVTPHLARRLAPAGIGGHLALTALAGAALTAAADLAGRLAFAPVQVPAGLVTALIGVPIFVALMLRPQPS</sequence>
<comment type="subcellular location">
    <subcellularLocation>
        <location evidence="1">Cell membrane</location>
        <topology evidence="1">Multi-pass membrane protein</topology>
    </subcellularLocation>
</comment>
<feature type="transmembrane region" description="Helical" evidence="8">
    <location>
        <begin position="203"/>
        <end position="223"/>
    </location>
</feature>
<dbReference type="GO" id="GO:0022857">
    <property type="term" value="F:transmembrane transporter activity"/>
    <property type="evidence" value="ECO:0007669"/>
    <property type="project" value="InterPro"/>
</dbReference>
<keyword evidence="6 8" id="KW-1133">Transmembrane helix</keyword>
<keyword evidence="5 8" id="KW-0812">Transmembrane</keyword>
<evidence type="ECO:0000256" key="4">
    <source>
        <dbReference type="ARBA" id="ARBA00022475"/>
    </source>
</evidence>
<feature type="transmembrane region" description="Helical" evidence="8">
    <location>
        <begin position="66"/>
        <end position="86"/>
    </location>
</feature>
<evidence type="ECO:0000256" key="8">
    <source>
        <dbReference type="SAM" id="Phobius"/>
    </source>
</evidence>
<dbReference type="eggNOG" id="COG0609">
    <property type="taxonomic scope" value="Bacteria"/>
</dbReference>
<feature type="transmembrane region" description="Helical" evidence="8">
    <location>
        <begin position="98"/>
        <end position="121"/>
    </location>
</feature>
<dbReference type="InterPro" id="IPR037294">
    <property type="entry name" value="ABC_BtuC-like"/>
</dbReference>
<evidence type="ECO:0000256" key="1">
    <source>
        <dbReference type="ARBA" id="ARBA00004651"/>
    </source>
</evidence>
<gene>
    <name evidence="9" type="ORF">Wenmar_02307</name>
</gene>
<comment type="similarity">
    <text evidence="2">Belongs to the binding-protein-dependent transport system permease family. FecCD subfamily.</text>
</comment>
<dbReference type="STRING" id="1123501.Wenmar_02307"/>
<evidence type="ECO:0000256" key="5">
    <source>
        <dbReference type="ARBA" id="ARBA00022692"/>
    </source>
</evidence>
<evidence type="ECO:0000313" key="10">
    <source>
        <dbReference type="Proteomes" id="UP000035100"/>
    </source>
</evidence>
<dbReference type="AlphaFoldDB" id="A0A0D0PCV7"/>
<protein>
    <submittedName>
        <fullName evidence="9">ABC-type Fe3+-siderophore transport system, permease component</fullName>
    </submittedName>
</protein>
<dbReference type="GO" id="GO:0033214">
    <property type="term" value="P:siderophore-iron import into cell"/>
    <property type="evidence" value="ECO:0007669"/>
    <property type="project" value="TreeGrafter"/>
</dbReference>
<reference evidence="9 10" key="1">
    <citation type="submission" date="2013-01" db="EMBL/GenBank/DDBJ databases">
        <authorList>
            <person name="Fiebig A."/>
            <person name="Goeker M."/>
            <person name="Klenk H.-P.P."/>
        </authorList>
    </citation>
    <scope>NUCLEOTIDE SEQUENCE [LARGE SCALE GENOMIC DNA]</scope>
    <source>
        <strain evidence="9 10">DSM 24838</strain>
    </source>
</reference>
<organism evidence="9 10">
    <name type="scientific">Wenxinia marina DSM 24838</name>
    <dbReference type="NCBI Taxonomy" id="1123501"/>
    <lineage>
        <taxon>Bacteria</taxon>
        <taxon>Pseudomonadati</taxon>
        <taxon>Pseudomonadota</taxon>
        <taxon>Alphaproteobacteria</taxon>
        <taxon>Rhodobacterales</taxon>
        <taxon>Roseobacteraceae</taxon>
        <taxon>Wenxinia</taxon>
    </lineage>
</organism>
<dbReference type="PANTHER" id="PTHR30472">
    <property type="entry name" value="FERRIC ENTEROBACTIN TRANSPORT SYSTEM PERMEASE PROTEIN"/>
    <property type="match status" value="1"/>
</dbReference>
<evidence type="ECO:0000256" key="6">
    <source>
        <dbReference type="ARBA" id="ARBA00022989"/>
    </source>
</evidence>
<dbReference type="CDD" id="cd06550">
    <property type="entry name" value="TM_ABC_iron-siderophores_like"/>
    <property type="match status" value="1"/>
</dbReference>
<feature type="transmembrane region" description="Helical" evidence="8">
    <location>
        <begin position="312"/>
        <end position="333"/>
    </location>
</feature>
<dbReference type="SUPFAM" id="SSF81345">
    <property type="entry name" value="ABC transporter involved in vitamin B12 uptake, BtuC"/>
    <property type="match status" value="1"/>
</dbReference>
<accession>A0A0D0PCV7</accession>
<keyword evidence="4" id="KW-1003">Cell membrane</keyword>
<dbReference type="EMBL" id="AONG01000010">
    <property type="protein sequence ID" value="KIQ69236.1"/>
    <property type="molecule type" value="Genomic_DNA"/>
</dbReference>
<feature type="transmembrane region" description="Helical" evidence="8">
    <location>
        <begin position="155"/>
        <end position="174"/>
    </location>
</feature>
<evidence type="ECO:0000256" key="7">
    <source>
        <dbReference type="ARBA" id="ARBA00023136"/>
    </source>
</evidence>
<keyword evidence="3" id="KW-0813">Transport</keyword>
<evidence type="ECO:0000256" key="2">
    <source>
        <dbReference type="ARBA" id="ARBA00007935"/>
    </source>
</evidence>
<evidence type="ECO:0000256" key="3">
    <source>
        <dbReference type="ARBA" id="ARBA00022448"/>
    </source>
</evidence>
<feature type="transmembrane region" description="Helical" evidence="8">
    <location>
        <begin position="127"/>
        <end position="143"/>
    </location>
</feature>
<comment type="caution">
    <text evidence="9">The sequence shown here is derived from an EMBL/GenBank/DDBJ whole genome shotgun (WGS) entry which is preliminary data.</text>
</comment>
<dbReference type="GO" id="GO:0005886">
    <property type="term" value="C:plasma membrane"/>
    <property type="evidence" value="ECO:0007669"/>
    <property type="project" value="UniProtKB-SubCell"/>
</dbReference>
<dbReference type="PANTHER" id="PTHR30472:SF24">
    <property type="entry name" value="FERRIC ENTEROBACTIN TRANSPORT SYSTEM PERMEASE PROTEIN FEPG"/>
    <property type="match status" value="1"/>
</dbReference>
<feature type="transmembrane region" description="Helical" evidence="8">
    <location>
        <begin position="244"/>
        <end position="266"/>
    </location>
</feature>
<name>A0A0D0PCV7_9RHOB</name>
<dbReference type="InterPro" id="IPR000522">
    <property type="entry name" value="ABC_transptr_permease_BtuC"/>
</dbReference>
<proteinExistence type="inferred from homology"/>
<dbReference type="Proteomes" id="UP000035100">
    <property type="component" value="Unassembled WGS sequence"/>
</dbReference>
<keyword evidence="10" id="KW-1185">Reference proteome</keyword>